<feature type="compositionally biased region" description="Basic and acidic residues" evidence="1">
    <location>
        <begin position="280"/>
        <end position="293"/>
    </location>
</feature>
<dbReference type="Pfam" id="PF13673">
    <property type="entry name" value="Acetyltransf_10"/>
    <property type="match status" value="1"/>
</dbReference>
<keyword evidence="3" id="KW-0012">Acyltransferase</keyword>
<proteinExistence type="predicted"/>
<feature type="compositionally biased region" description="Basic and acidic residues" evidence="1">
    <location>
        <begin position="237"/>
        <end position="250"/>
    </location>
</feature>
<feature type="region of interest" description="Disordered" evidence="1">
    <location>
        <begin position="154"/>
        <end position="173"/>
    </location>
</feature>
<evidence type="ECO:0000259" key="2">
    <source>
        <dbReference type="PROSITE" id="PS51186"/>
    </source>
</evidence>
<feature type="region of interest" description="Disordered" evidence="1">
    <location>
        <begin position="229"/>
        <end position="293"/>
    </location>
</feature>
<protein>
    <submittedName>
        <fullName evidence="3">Putative acyltransferase</fullName>
    </submittedName>
</protein>
<keyword evidence="3" id="KW-0808">Transferase</keyword>
<name>A0A078M8Z9_9BACL</name>
<accession>A0A078M8Z9</accession>
<sequence length="293" mass="33317">MFMIKTYEELSKEELYDIIQLRINVFIVEQETYYEDLDNHDQQALHLLHRDDEGKLVAYARMLPPGEIFEEASFGRIITTQATRGTGLGKRMMNTIMATIKEQWDNPPVFIQAQNYLTNFYSRFGFEPVSEPYIHECLPHRDMRYTPMQEDFDNVGFTSVPEGKEEVSKRRERGNPTMAKLKGKGVVVAGLVAGAAAYLSKPENRDKVLGAVNVAKEKVTDFVETQKEALAPQAQPEAHEGHTESLKEQAKAAAEPDDLTIAENEMLSEGAQTTVQYYNEKVDDKEEQDNETK</sequence>
<dbReference type="InterPro" id="IPR016181">
    <property type="entry name" value="Acyl_CoA_acyltransferase"/>
</dbReference>
<dbReference type="CDD" id="cd04301">
    <property type="entry name" value="NAT_SF"/>
    <property type="match status" value="1"/>
</dbReference>
<dbReference type="GO" id="GO:0016747">
    <property type="term" value="F:acyltransferase activity, transferring groups other than amino-acyl groups"/>
    <property type="evidence" value="ECO:0007669"/>
    <property type="project" value="InterPro"/>
</dbReference>
<organism evidence="3">
    <name type="scientific">Metalysinibacillus saudimassiliensis</name>
    <dbReference type="NCBI Taxonomy" id="1461583"/>
    <lineage>
        <taxon>Bacteria</taxon>
        <taxon>Bacillati</taxon>
        <taxon>Bacillota</taxon>
        <taxon>Bacilli</taxon>
        <taxon>Bacillales</taxon>
        <taxon>Caryophanaceae</taxon>
        <taxon>Metalysinibacillus</taxon>
    </lineage>
</organism>
<dbReference type="HOGENOM" id="CLU_949294_0_0_9"/>
<dbReference type="PROSITE" id="PS51186">
    <property type="entry name" value="GNAT"/>
    <property type="match status" value="1"/>
</dbReference>
<reference evidence="3" key="1">
    <citation type="submission" date="2014-07" db="EMBL/GenBank/DDBJ databases">
        <authorList>
            <person name="Urmite Genomes Urmite Genomes"/>
        </authorList>
    </citation>
    <scope>NUCLEOTIDE SEQUENCE</scope>
    <source>
        <strain evidence="3">13S34_air</strain>
    </source>
</reference>
<feature type="domain" description="N-acetyltransferase" evidence="2">
    <location>
        <begin position="5"/>
        <end position="144"/>
    </location>
</feature>
<dbReference type="PATRIC" id="fig|1461583.4.peg.1666"/>
<evidence type="ECO:0000256" key="1">
    <source>
        <dbReference type="SAM" id="MobiDB-lite"/>
    </source>
</evidence>
<gene>
    <name evidence="3" type="ORF">BN1050_01738</name>
</gene>
<dbReference type="AlphaFoldDB" id="A0A078M8Z9"/>
<dbReference type="InterPro" id="IPR000182">
    <property type="entry name" value="GNAT_dom"/>
</dbReference>
<dbReference type="EMBL" id="LN483075">
    <property type="protein sequence ID" value="CEA03918.1"/>
    <property type="molecule type" value="Genomic_DNA"/>
</dbReference>
<dbReference type="Gene3D" id="3.40.630.30">
    <property type="match status" value="1"/>
</dbReference>
<evidence type="ECO:0000313" key="3">
    <source>
        <dbReference type="EMBL" id="CEA03918.1"/>
    </source>
</evidence>
<dbReference type="SUPFAM" id="SSF55729">
    <property type="entry name" value="Acyl-CoA N-acyltransferases (Nat)"/>
    <property type="match status" value="1"/>
</dbReference>